<sequence length="268" mass="28184">MPQPKPTNWAAGRYQAVAERIAPIAEEVVAAAGRVGPQRGPLTGADIVDLACGTGSAALAAAAAGADVTGVDITPELIDIAKTRPGGDQVTWVAADATRTGLPDGGFDAVVSNMGIIFVEPTGLVAEVTRLLRPGGVFAFSSWVRDDSDGAENPFFAPIVEVLGPPPAAAFTPDQWGDRDVVAQRLAAHFDDITVETSDLTWNFASLAAAMEFLEFESPAHVSLFQSLDTPVRDRLRSAFEAALRRHVDTTGTVAFASPYLVTTALRR</sequence>
<dbReference type="PANTHER" id="PTHR43591">
    <property type="entry name" value="METHYLTRANSFERASE"/>
    <property type="match status" value="1"/>
</dbReference>
<dbReference type="CDD" id="cd02440">
    <property type="entry name" value="AdoMet_MTases"/>
    <property type="match status" value="1"/>
</dbReference>
<dbReference type="Proteomes" id="UP000011200">
    <property type="component" value="Chromosome"/>
</dbReference>
<dbReference type="EMBL" id="CP027541">
    <property type="protein sequence ID" value="AWT52867.1"/>
    <property type="molecule type" value="Genomic_DNA"/>
</dbReference>
<gene>
    <name evidence="2" type="ORF">D806_018840</name>
</gene>
<dbReference type="GO" id="GO:0008757">
    <property type="term" value="F:S-adenosylmethionine-dependent methyltransferase activity"/>
    <property type="evidence" value="ECO:0007669"/>
    <property type="project" value="InterPro"/>
</dbReference>
<dbReference type="GO" id="GO:0032259">
    <property type="term" value="P:methylation"/>
    <property type="evidence" value="ECO:0007669"/>
    <property type="project" value="UniProtKB-KW"/>
</dbReference>
<reference evidence="3" key="2">
    <citation type="submission" date="2018-03" db="EMBL/GenBank/DDBJ databases">
        <authorList>
            <person name="Derbyshire K."/>
            <person name="Gray T.A."/>
            <person name="Champion M."/>
        </authorList>
    </citation>
    <scope>NUCLEOTIDE SEQUENCE [LARGE SCALE GENOMIC DNA]</scope>
    <source>
        <strain evidence="3">MKD8</strain>
    </source>
</reference>
<dbReference type="InterPro" id="IPR013216">
    <property type="entry name" value="Methyltransf_11"/>
</dbReference>
<keyword evidence="2" id="KW-0808">Transferase</keyword>
<protein>
    <submittedName>
        <fullName evidence="2">UbiE/COQ5 methyltransferase</fullName>
    </submittedName>
</protein>
<dbReference type="SUPFAM" id="SSF53335">
    <property type="entry name" value="S-adenosyl-L-methionine-dependent methyltransferases"/>
    <property type="match status" value="1"/>
</dbReference>
<dbReference type="InterPro" id="IPR029063">
    <property type="entry name" value="SAM-dependent_MTases_sf"/>
</dbReference>
<name>A0A2U9PMC7_MYCSE</name>
<dbReference type="AlphaFoldDB" id="A0A2U9PMC7"/>
<organism evidence="2 3">
    <name type="scientific">Mycolicibacterium smegmatis (strain MKD8)</name>
    <name type="common">Mycobacterium smegmatis</name>
    <dbReference type="NCBI Taxonomy" id="1214915"/>
    <lineage>
        <taxon>Bacteria</taxon>
        <taxon>Bacillati</taxon>
        <taxon>Actinomycetota</taxon>
        <taxon>Actinomycetes</taxon>
        <taxon>Mycobacteriales</taxon>
        <taxon>Mycobacteriaceae</taxon>
        <taxon>Mycolicibacterium</taxon>
    </lineage>
</organism>
<reference evidence="2 3" key="1">
    <citation type="journal article" date="2013" name="Genome Announc.">
        <title>Draft genome sequence of MKD8, a conjugal recipient Mycobacterium smegmatis strain.</title>
        <authorList>
            <person name="Gray T.A."/>
            <person name="Palumbo M.J."/>
            <person name="Derbyshire K.M."/>
        </authorList>
    </citation>
    <scope>NUCLEOTIDE SEQUENCE [LARGE SCALE GENOMIC DNA]</scope>
    <source>
        <strain evidence="2 3">MKD8</strain>
    </source>
</reference>
<evidence type="ECO:0000313" key="2">
    <source>
        <dbReference type="EMBL" id="AWT52867.1"/>
    </source>
</evidence>
<keyword evidence="2" id="KW-0489">Methyltransferase</keyword>
<accession>A0A2U9PMC7</accession>
<dbReference type="Gene3D" id="3.40.50.150">
    <property type="entry name" value="Vaccinia Virus protein VP39"/>
    <property type="match status" value="1"/>
</dbReference>
<dbReference type="RefSeq" id="WP_003893274.1">
    <property type="nucleotide sequence ID" value="NZ_CP027541.1"/>
</dbReference>
<dbReference type="Pfam" id="PF08241">
    <property type="entry name" value="Methyltransf_11"/>
    <property type="match status" value="1"/>
</dbReference>
<proteinExistence type="predicted"/>
<evidence type="ECO:0000313" key="3">
    <source>
        <dbReference type="Proteomes" id="UP000011200"/>
    </source>
</evidence>
<evidence type="ECO:0000259" key="1">
    <source>
        <dbReference type="Pfam" id="PF08241"/>
    </source>
</evidence>
<dbReference type="PANTHER" id="PTHR43591:SF24">
    <property type="entry name" value="2-METHOXY-6-POLYPRENYL-1,4-BENZOQUINOL METHYLASE, MITOCHONDRIAL"/>
    <property type="match status" value="1"/>
</dbReference>
<feature type="domain" description="Methyltransferase type 11" evidence="1">
    <location>
        <begin position="48"/>
        <end position="140"/>
    </location>
</feature>